<accession>A0AAV5FL13</accession>
<feature type="region of interest" description="Disordered" evidence="1">
    <location>
        <begin position="54"/>
        <end position="82"/>
    </location>
</feature>
<comment type="caution">
    <text evidence="2">The sequence shown here is derived from an EMBL/GenBank/DDBJ whole genome shotgun (WGS) entry which is preliminary data.</text>
</comment>
<dbReference type="EMBL" id="BQKI01000088">
    <property type="protein sequence ID" value="GJN35451.1"/>
    <property type="molecule type" value="Genomic_DNA"/>
</dbReference>
<keyword evidence="3" id="KW-1185">Reference proteome</keyword>
<evidence type="ECO:0000256" key="1">
    <source>
        <dbReference type="SAM" id="MobiDB-lite"/>
    </source>
</evidence>
<name>A0AAV5FL13_ELECO</name>
<proteinExistence type="predicted"/>
<evidence type="ECO:0000313" key="2">
    <source>
        <dbReference type="EMBL" id="GJN35451.1"/>
    </source>
</evidence>
<evidence type="ECO:0000313" key="3">
    <source>
        <dbReference type="Proteomes" id="UP001054889"/>
    </source>
</evidence>
<gene>
    <name evidence="2" type="primary">gb24230</name>
    <name evidence="2" type="ORF">PR202_gb24230</name>
</gene>
<organism evidence="2 3">
    <name type="scientific">Eleusine coracana subsp. coracana</name>
    <dbReference type="NCBI Taxonomy" id="191504"/>
    <lineage>
        <taxon>Eukaryota</taxon>
        <taxon>Viridiplantae</taxon>
        <taxon>Streptophyta</taxon>
        <taxon>Embryophyta</taxon>
        <taxon>Tracheophyta</taxon>
        <taxon>Spermatophyta</taxon>
        <taxon>Magnoliopsida</taxon>
        <taxon>Liliopsida</taxon>
        <taxon>Poales</taxon>
        <taxon>Poaceae</taxon>
        <taxon>PACMAD clade</taxon>
        <taxon>Chloridoideae</taxon>
        <taxon>Cynodonteae</taxon>
        <taxon>Eleusininae</taxon>
        <taxon>Eleusine</taxon>
    </lineage>
</organism>
<reference evidence="2" key="2">
    <citation type="submission" date="2021-12" db="EMBL/GenBank/DDBJ databases">
        <title>Resequencing data analysis of finger millet.</title>
        <authorList>
            <person name="Hatakeyama M."/>
            <person name="Aluri S."/>
            <person name="Balachadran M.T."/>
            <person name="Sivarajan S.R."/>
            <person name="Poveda L."/>
            <person name="Shimizu-Inatsugi R."/>
            <person name="Schlapbach R."/>
            <person name="Sreeman S.M."/>
            <person name="Shimizu K.K."/>
        </authorList>
    </citation>
    <scope>NUCLEOTIDE SEQUENCE</scope>
</reference>
<dbReference type="Proteomes" id="UP001054889">
    <property type="component" value="Unassembled WGS sequence"/>
</dbReference>
<dbReference type="AlphaFoldDB" id="A0AAV5FL13"/>
<sequence length="109" mass="11743">MDASSAPQEPTLPPPTLDVAIEEDAGEDEAALVVPVPPLQETLSDCGDHELTLQKQRVRRKRAVDGASKQRQSERLAAKEQPQFEDAVATAAWVKPVKLDLTSVSTSLA</sequence>
<protein>
    <submittedName>
        <fullName evidence="2">Uncharacterized protein</fullName>
    </submittedName>
</protein>
<reference evidence="2" key="1">
    <citation type="journal article" date="2018" name="DNA Res.">
        <title>Multiple hybrid de novo genome assembly of finger millet, an orphan allotetraploid crop.</title>
        <authorList>
            <person name="Hatakeyama M."/>
            <person name="Aluri S."/>
            <person name="Balachadran M.T."/>
            <person name="Sivarajan S.R."/>
            <person name="Patrignani A."/>
            <person name="Gruter S."/>
            <person name="Poveda L."/>
            <person name="Shimizu-Inatsugi R."/>
            <person name="Baeten J."/>
            <person name="Francoijs K.J."/>
            <person name="Nataraja K.N."/>
            <person name="Reddy Y.A.N."/>
            <person name="Phadnis S."/>
            <person name="Ravikumar R.L."/>
            <person name="Schlapbach R."/>
            <person name="Sreeman S.M."/>
            <person name="Shimizu K.K."/>
        </authorList>
    </citation>
    <scope>NUCLEOTIDE SEQUENCE</scope>
</reference>